<proteinExistence type="predicted"/>
<dbReference type="GeneID" id="98139908"/>
<accession>A0ABR4LQW5</accession>
<keyword evidence="2" id="KW-1185">Reference proteome</keyword>
<sequence length="84" mass="9508">MRDFRRLESFCVFTFFFFFLKPSGFWRRFSIVRIQAARVEQAVGTEPPQGGLEDGLEGGINTNQTVGARADRAVIDINKPNGPR</sequence>
<dbReference type="Proteomes" id="UP001610432">
    <property type="component" value="Unassembled WGS sequence"/>
</dbReference>
<name>A0ABR4LQW5_9EURO</name>
<evidence type="ECO:0000313" key="1">
    <source>
        <dbReference type="EMBL" id="KAL2865767.1"/>
    </source>
</evidence>
<organism evidence="1 2">
    <name type="scientific">Aspergillus lucknowensis</name>
    <dbReference type="NCBI Taxonomy" id="176173"/>
    <lineage>
        <taxon>Eukaryota</taxon>
        <taxon>Fungi</taxon>
        <taxon>Dikarya</taxon>
        <taxon>Ascomycota</taxon>
        <taxon>Pezizomycotina</taxon>
        <taxon>Eurotiomycetes</taxon>
        <taxon>Eurotiomycetidae</taxon>
        <taxon>Eurotiales</taxon>
        <taxon>Aspergillaceae</taxon>
        <taxon>Aspergillus</taxon>
        <taxon>Aspergillus subgen. Nidulantes</taxon>
    </lineage>
</organism>
<gene>
    <name evidence="1" type="ORF">BJX67DRAFT_155091</name>
</gene>
<dbReference type="RefSeq" id="XP_070884746.1">
    <property type="nucleotide sequence ID" value="XM_071024836.1"/>
</dbReference>
<comment type="caution">
    <text evidence="1">The sequence shown here is derived from an EMBL/GenBank/DDBJ whole genome shotgun (WGS) entry which is preliminary data.</text>
</comment>
<dbReference type="EMBL" id="JBFXLQ010000029">
    <property type="protein sequence ID" value="KAL2865767.1"/>
    <property type="molecule type" value="Genomic_DNA"/>
</dbReference>
<evidence type="ECO:0000313" key="2">
    <source>
        <dbReference type="Proteomes" id="UP001610432"/>
    </source>
</evidence>
<evidence type="ECO:0008006" key="3">
    <source>
        <dbReference type="Google" id="ProtNLM"/>
    </source>
</evidence>
<reference evidence="1 2" key="1">
    <citation type="submission" date="2024-07" db="EMBL/GenBank/DDBJ databases">
        <title>Section-level genome sequencing and comparative genomics of Aspergillus sections Usti and Cavernicolus.</title>
        <authorList>
            <consortium name="Lawrence Berkeley National Laboratory"/>
            <person name="Nybo J.L."/>
            <person name="Vesth T.C."/>
            <person name="Theobald S."/>
            <person name="Frisvad J.C."/>
            <person name="Larsen T.O."/>
            <person name="Kjaerboelling I."/>
            <person name="Rothschild-Mancinelli K."/>
            <person name="Lyhne E.K."/>
            <person name="Kogle M.E."/>
            <person name="Barry K."/>
            <person name="Clum A."/>
            <person name="Na H."/>
            <person name="Ledsgaard L."/>
            <person name="Lin J."/>
            <person name="Lipzen A."/>
            <person name="Kuo A."/>
            <person name="Riley R."/>
            <person name="Mondo S."/>
            <person name="Labutti K."/>
            <person name="Haridas S."/>
            <person name="Pangalinan J."/>
            <person name="Salamov A.A."/>
            <person name="Simmons B.A."/>
            <person name="Magnuson J.K."/>
            <person name="Chen J."/>
            <person name="Drula E."/>
            <person name="Henrissat B."/>
            <person name="Wiebenga A."/>
            <person name="Lubbers R.J."/>
            <person name="Gomes A.C."/>
            <person name="Macurrencykelacurrency M.R."/>
            <person name="Stajich J."/>
            <person name="Grigoriev I.V."/>
            <person name="Mortensen U.H."/>
            <person name="De Vries R.P."/>
            <person name="Baker S.E."/>
            <person name="Andersen M.R."/>
        </authorList>
    </citation>
    <scope>NUCLEOTIDE SEQUENCE [LARGE SCALE GENOMIC DNA]</scope>
    <source>
        <strain evidence="1 2">CBS 449.75</strain>
    </source>
</reference>
<protein>
    <recommendedName>
        <fullName evidence="3">Secreted protein</fullName>
    </recommendedName>
</protein>